<evidence type="ECO:0000313" key="1">
    <source>
        <dbReference type="EMBL" id="KAI8427052.1"/>
    </source>
</evidence>
<evidence type="ECO:0000313" key="2">
    <source>
        <dbReference type="Proteomes" id="UP001064048"/>
    </source>
</evidence>
<sequence length="238" mass="26944">MDKPYKTKAGSSKFRKHIHSSIKQEDIENMTNLLNDELVDSQNAMNQIASIFKSINSFKSNDLAVLNLPSDATEKFLESEPLQLVTPDLVGMKFEGEVDQILASMKTYADNLKKNLPHVEPQTELNPTVSNFEPLDISQYALSLDQLGKRLAYIRQNLSQKESQKDLHMENKLEILSKDIKSFKEMTEGNTLFHKCSEDSTQGGSSHIIAQDMTQFEDIINKLLSGINDVTYMRQNKG</sequence>
<reference evidence="1 2" key="1">
    <citation type="journal article" date="2022" name="Genome Biol. Evol.">
        <title>The Spruce Budworm Genome: Reconstructing the Evolutionary History of Antifreeze Proteins.</title>
        <authorList>
            <person name="Beliveau C."/>
            <person name="Gagne P."/>
            <person name="Picq S."/>
            <person name="Vernygora O."/>
            <person name="Keeling C.I."/>
            <person name="Pinkney K."/>
            <person name="Doucet D."/>
            <person name="Wen F."/>
            <person name="Johnston J.S."/>
            <person name="Maaroufi H."/>
            <person name="Boyle B."/>
            <person name="Laroche J."/>
            <person name="Dewar K."/>
            <person name="Juretic N."/>
            <person name="Blackburn G."/>
            <person name="Nisole A."/>
            <person name="Brunet B."/>
            <person name="Brandao M."/>
            <person name="Lumley L."/>
            <person name="Duan J."/>
            <person name="Quan G."/>
            <person name="Lucarotti C.J."/>
            <person name="Roe A.D."/>
            <person name="Sperling F.A.H."/>
            <person name="Levesque R.C."/>
            <person name="Cusson M."/>
        </authorList>
    </citation>
    <scope>NUCLEOTIDE SEQUENCE [LARGE SCALE GENOMIC DNA]</scope>
    <source>
        <strain evidence="1">Glfc:IPQL:Cfum</strain>
    </source>
</reference>
<gene>
    <name evidence="1" type="ORF">MSG28_014693</name>
</gene>
<comment type="caution">
    <text evidence="1">The sequence shown here is derived from an EMBL/GenBank/DDBJ whole genome shotgun (WGS) entry which is preliminary data.</text>
</comment>
<name>A0ACC0JST6_CHOFU</name>
<accession>A0ACC0JST6</accession>
<protein>
    <submittedName>
        <fullName evidence="1">Uncharacterized protein</fullName>
    </submittedName>
</protein>
<proteinExistence type="predicted"/>
<keyword evidence="2" id="KW-1185">Reference proteome</keyword>
<dbReference type="EMBL" id="CM046126">
    <property type="protein sequence ID" value="KAI8427052.1"/>
    <property type="molecule type" value="Genomic_DNA"/>
</dbReference>
<dbReference type="Proteomes" id="UP001064048">
    <property type="component" value="Chromosome 26"/>
</dbReference>
<organism evidence="1 2">
    <name type="scientific">Choristoneura fumiferana</name>
    <name type="common">Spruce budworm moth</name>
    <name type="synonym">Archips fumiferana</name>
    <dbReference type="NCBI Taxonomy" id="7141"/>
    <lineage>
        <taxon>Eukaryota</taxon>
        <taxon>Metazoa</taxon>
        <taxon>Ecdysozoa</taxon>
        <taxon>Arthropoda</taxon>
        <taxon>Hexapoda</taxon>
        <taxon>Insecta</taxon>
        <taxon>Pterygota</taxon>
        <taxon>Neoptera</taxon>
        <taxon>Endopterygota</taxon>
        <taxon>Lepidoptera</taxon>
        <taxon>Glossata</taxon>
        <taxon>Ditrysia</taxon>
        <taxon>Tortricoidea</taxon>
        <taxon>Tortricidae</taxon>
        <taxon>Tortricinae</taxon>
        <taxon>Choristoneura</taxon>
    </lineage>
</organism>